<comment type="caution">
    <text evidence="2">The sequence shown here is derived from an EMBL/GenBank/DDBJ whole genome shotgun (WGS) entry which is preliminary data.</text>
</comment>
<evidence type="ECO:0000256" key="1">
    <source>
        <dbReference type="SAM" id="Phobius"/>
    </source>
</evidence>
<gene>
    <name evidence="2" type="ORF">UR08_07980</name>
</gene>
<keyword evidence="1" id="KW-0472">Membrane</keyword>
<accession>A0A3D8TQ29</accession>
<feature type="transmembrane region" description="Helical" evidence="1">
    <location>
        <begin position="198"/>
        <end position="217"/>
    </location>
</feature>
<organism evidence="2 3">
    <name type="scientific">Listeria kieliensis</name>
    <dbReference type="NCBI Taxonomy" id="1621700"/>
    <lineage>
        <taxon>Bacteria</taxon>
        <taxon>Bacillati</taxon>
        <taxon>Bacillota</taxon>
        <taxon>Bacilli</taxon>
        <taxon>Bacillales</taxon>
        <taxon>Listeriaceae</taxon>
        <taxon>Listeria</taxon>
    </lineage>
</organism>
<feature type="transmembrane region" description="Helical" evidence="1">
    <location>
        <begin position="102"/>
        <end position="132"/>
    </location>
</feature>
<name>A0A3D8TQ29_9LIST</name>
<dbReference type="RefSeq" id="WP_115753145.1">
    <property type="nucleotide sequence ID" value="NZ_LARY01000002.1"/>
</dbReference>
<feature type="transmembrane region" description="Helical" evidence="1">
    <location>
        <begin position="164"/>
        <end position="186"/>
    </location>
</feature>
<dbReference type="EMBL" id="LARY01000002">
    <property type="protein sequence ID" value="RDX00895.1"/>
    <property type="molecule type" value="Genomic_DNA"/>
</dbReference>
<sequence length="267" mass="29952">MNNFLKLRLQTNQRLFALLIGLAMVGAHLLKVYGLSVKQHVAFTPYTAWLSMDFSGTSALMLLFYLLLPIIASLSASTVFLEDKRNHLICYGLLNFSRKKYFSMLFLKTFLTGAVVVALPLIIDLIGCFLLLPNLKPDPLINVNLGIYEGSGDLFPHLFYAHPLIYALVNIAISFVFAGLFVTFALASSFYIKNKMVILLLPFCLQLLSIAINSFVLKNVAFSPFGFLPEAITTYDKSFLAMLLYGLILFLITLFLYVRGVKKNEAF</sequence>
<keyword evidence="1" id="KW-1133">Transmembrane helix</keyword>
<keyword evidence="3" id="KW-1185">Reference proteome</keyword>
<feature type="transmembrane region" description="Helical" evidence="1">
    <location>
        <begin position="58"/>
        <end position="81"/>
    </location>
</feature>
<dbReference type="Proteomes" id="UP000257055">
    <property type="component" value="Unassembled WGS sequence"/>
</dbReference>
<protein>
    <submittedName>
        <fullName evidence="2">Uncharacterized protein</fullName>
    </submittedName>
</protein>
<feature type="transmembrane region" description="Helical" evidence="1">
    <location>
        <begin position="237"/>
        <end position="258"/>
    </location>
</feature>
<proteinExistence type="predicted"/>
<reference evidence="3" key="1">
    <citation type="submission" date="2015-04" db="EMBL/GenBank/DDBJ databases">
        <authorList>
            <person name="Schardt J."/>
            <person name="Mueller-Herbst S."/>
            <person name="Scherer S."/>
            <person name="Huptas C."/>
        </authorList>
    </citation>
    <scope>NUCLEOTIDE SEQUENCE [LARGE SCALE GENOMIC DNA]</scope>
    <source>
        <strain evidence="3">Kiel-L1</strain>
    </source>
</reference>
<evidence type="ECO:0000313" key="3">
    <source>
        <dbReference type="Proteomes" id="UP000257055"/>
    </source>
</evidence>
<keyword evidence="1" id="KW-0812">Transmembrane</keyword>
<dbReference type="AlphaFoldDB" id="A0A3D8TQ29"/>
<evidence type="ECO:0000313" key="2">
    <source>
        <dbReference type="EMBL" id="RDX00895.1"/>
    </source>
</evidence>